<feature type="transmembrane region" description="Helical" evidence="8">
    <location>
        <begin position="329"/>
        <end position="350"/>
    </location>
</feature>
<evidence type="ECO:0000313" key="11">
    <source>
        <dbReference type="Proteomes" id="UP000054279"/>
    </source>
</evidence>
<evidence type="ECO:0000256" key="7">
    <source>
        <dbReference type="SAM" id="MobiDB-lite"/>
    </source>
</evidence>
<dbReference type="AlphaFoldDB" id="A0A0C9U1J4"/>
<feature type="transmembrane region" description="Helical" evidence="8">
    <location>
        <begin position="174"/>
        <end position="195"/>
    </location>
</feature>
<evidence type="ECO:0000259" key="9">
    <source>
        <dbReference type="Pfam" id="PF00999"/>
    </source>
</evidence>
<feature type="transmembrane region" description="Helical" evidence="8">
    <location>
        <begin position="419"/>
        <end position="443"/>
    </location>
</feature>
<feature type="transmembrane region" description="Helical" evidence="8">
    <location>
        <begin position="391"/>
        <end position="413"/>
    </location>
</feature>
<comment type="subcellular location">
    <subcellularLocation>
        <location evidence="1">Membrane</location>
        <topology evidence="1">Multi-pass membrane protein</topology>
    </subcellularLocation>
</comment>
<keyword evidence="2" id="KW-0813">Transport</keyword>
<dbReference type="GO" id="GO:0016020">
    <property type="term" value="C:membrane"/>
    <property type="evidence" value="ECO:0007669"/>
    <property type="project" value="UniProtKB-SubCell"/>
</dbReference>
<feature type="domain" description="Cation/H+ exchanger transmembrane" evidence="9">
    <location>
        <begin position="60"/>
        <end position="439"/>
    </location>
</feature>
<protein>
    <recommendedName>
        <fullName evidence="9">Cation/H+ exchanger transmembrane domain-containing protein</fullName>
    </recommendedName>
</protein>
<evidence type="ECO:0000256" key="8">
    <source>
        <dbReference type="SAM" id="Phobius"/>
    </source>
</evidence>
<feature type="transmembrane region" description="Helical" evidence="8">
    <location>
        <begin position="207"/>
        <end position="231"/>
    </location>
</feature>
<dbReference type="Pfam" id="PF00999">
    <property type="entry name" value="Na_H_Exchanger"/>
    <property type="match status" value="1"/>
</dbReference>
<feature type="transmembrane region" description="Helical" evidence="8">
    <location>
        <begin position="104"/>
        <end position="126"/>
    </location>
</feature>
<dbReference type="Gene3D" id="1.20.1530.20">
    <property type="match status" value="1"/>
</dbReference>
<dbReference type="PANTHER" id="PTHR32468:SF0">
    <property type="entry name" value="K(+)_H(+) ANTIPORTER 1"/>
    <property type="match status" value="1"/>
</dbReference>
<dbReference type="HOGENOM" id="CLU_005126_10_1_1"/>
<feature type="transmembrane region" description="Helical" evidence="8">
    <location>
        <begin position="356"/>
        <end position="379"/>
    </location>
</feature>
<gene>
    <name evidence="10" type="ORF">M422DRAFT_179123</name>
</gene>
<feature type="region of interest" description="Disordered" evidence="7">
    <location>
        <begin position="453"/>
        <end position="474"/>
    </location>
</feature>
<evidence type="ECO:0000256" key="5">
    <source>
        <dbReference type="ARBA" id="ARBA00023065"/>
    </source>
</evidence>
<dbReference type="GO" id="GO:0015297">
    <property type="term" value="F:antiporter activity"/>
    <property type="evidence" value="ECO:0007669"/>
    <property type="project" value="InterPro"/>
</dbReference>
<organism evidence="10 11">
    <name type="scientific">Sphaerobolus stellatus (strain SS14)</name>
    <dbReference type="NCBI Taxonomy" id="990650"/>
    <lineage>
        <taxon>Eukaryota</taxon>
        <taxon>Fungi</taxon>
        <taxon>Dikarya</taxon>
        <taxon>Basidiomycota</taxon>
        <taxon>Agaricomycotina</taxon>
        <taxon>Agaricomycetes</taxon>
        <taxon>Phallomycetidae</taxon>
        <taxon>Geastrales</taxon>
        <taxon>Sphaerobolaceae</taxon>
        <taxon>Sphaerobolus</taxon>
    </lineage>
</organism>
<feature type="transmembrane region" description="Helical" evidence="8">
    <location>
        <begin position="45"/>
        <end position="66"/>
    </location>
</feature>
<dbReference type="EMBL" id="KN837176">
    <property type="protein sequence ID" value="KIJ36673.1"/>
    <property type="molecule type" value="Genomic_DNA"/>
</dbReference>
<dbReference type="InterPro" id="IPR050794">
    <property type="entry name" value="CPA2_transporter"/>
</dbReference>
<feature type="region of interest" description="Disordered" evidence="7">
    <location>
        <begin position="519"/>
        <end position="542"/>
    </location>
</feature>
<keyword evidence="11" id="KW-1185">Reference proteome</keyword>
<feature type="transmembrane region" description="Helical" evidence="8">
    <location>
        <begin position="276"/>
        <end position="293"/>
    </location>
</feature>
<evidence type="ECO:0000256" key="6">
    <source>
        <dbReference type="ARBA" id="ARBA00023136"/>
    </source>
</evidence>
<evidence type="ECO:0000256" key="4">
    <source>
        <dbReference type="ARBA" id="ARBA00022989"/>
    </source>
</evidence>
<feature type="transmembrane region" description="Helical" evidence="8">
    <location>
        <begin position="73"/>
        <end position="92"/>
    </location>
</feature>
<proteinExistence type="predicted"/>
<evidence type="ECO:0000256" key="2">
    <source>
        <dbReference type="ARBA" id="ARBA00022448"/>
    </source>
</evidence>
<dbReference type="GO" id="GO:1902600">
    <property type="term" value="P:proton transmembrane transport"/>
    <property type="evidence" value="ECO:0007669"/>
    <property type="project" value="InterPro"/>
</dbReference>
<name>A0A0C9U1J4_SPHS4</name>
<reference evidence="10 11" key="1">
    <citation type="submission" date="2014-06" db="EMBL/GenBank/DDBJ databases">
        <title>Evolutionary Origins and Diversification of the Mycorrhizal Mutualists.</title>
        <authorList>
            <consortium name="DOE Joint Genome Institute"/>
            <consortium name="Mycorrhizal Genomics Consortium"/>
            <person name="Kohler A."/>
            <person name="Kuo A."/>
            <person name="Nagy L.G."/>
            <person name="Floudas D."/>
            <person name="Copeland A."/>
            <person name="Barry K.W."/>
            <person name="Cichocki N."/>
            <person name="Veneault-Fourrey C."/>
            <person name="LaButti K."/>
            <person name="Lindquist E.A."/>
            <person name="Lipzen A."/>
            <person name="Lundell T."/>
            <person name="Morin E."/>
            <person name="Murat C."/>
            <person name="Riley R."/>
            <person name="Ohm R."/>
            <person name="Sun H."/>
            <person name="Tunlid A."/>
            <person name="Henrissat B."/>
            <person name="Grigoriev I.V."/>
            <person name="Hibbett D.S."/>
            <person name="Martin F."/>
        </authorList>
    </citation>
    <scope>NUCLEOTIDE SEQUENCE [LARGE SCALE GENOMIC DNA]</scope>
    <source>
        <strain evidence="10 11">SS14</strain>
    </source>
</reference>
<evidence type="ECO:0000256" key="3">
    <source>
        <dbReference type="ARBA" id="ARBA00022692"/>
    </source>
</evidence>
<dbReference type="Proteomes" id="UP000054279">
    <property type="component" value="Unassembled WGS sequence"/>
</dbReference>
<accession>A0A0C9U1J4</accession>
<feature type="transmembrane region" description="Helical" evidence="8">
    <location>
        <begin position="237"/>
        <end position="255"/>
    </location>
</feature>
<dbReference type="PANTHER" id="PTHR32468">
    <property type="entry name" value="CATION/H + ANTIPORTER"/>
    <property type="match status" value="1"/>
</dbReference>
<dbReference type="OrthoDB" id="2687058at2759"/>
<evidence type="ECO:0000313" key="10">
    <source>
        <dbReference type="EMBL" id="KIJ36673.1"/>
    </source>
</evidence>
<evidence type="ECO:0000256" key="1">
    <source>
        <dbReference type="ARBA" id="ARBA00004141"/>
    </source>
</evidence>
<keyword evidence="4 8" id="KW-1133">Transmembrane helix</keyword>
<dbReference type="InterPro" id="IPR006153">
    <property type="entry name" value="Cation/H_exchanger_TM"/>
</dbReference>
<feature type="transmembrane region" description="Helical" evidence="8">
    <location>
        <begin position="138"/>
        <end position="162"/>
    </location>
</feature>
<keyword evidence="5" id="KW-0406">Ion transport</keyword>
<keyword evidence="6 8" id="KW-0472">Membrane</keyword>
<sequence>MPVFSETIVEVARGGWNYFTRRTAPDQGGLLSGKDPTAYNPADPLRIWIIQVGVIMLTTQLLSLLLKKLRQPRVIAEVLGGILLGPTAFGRIPGFTNHIFPGDSIPFLTLVANIGLVLFLFLVGLEIDGTVIKKNAKLSASIALGGMSVPFGLGVGYSVAIYKEFVDQSIPFSHFMLFVGVAFSITAFPVLCRILTELKLLDTTVGVVVLSAGVANDIVGWILLALTVALVNAASGLTALWILMICVGWTFFLLFPVKRVFLWLAHKTGSIENGPSLFFMTVTMLMTFGSAFFTDVIGVHAIFGGFLAGLVIPREGGLAIALTEKLEDMVSIVFLPLYFTLSGLSTDLGLLNTGLIWAYVVGIVGLAYVGKFGGCIIAARLSGFQWRESATIGTLMSCKGLVELIVLNVGLAAGILDRLVFSMFVLEALLLTFMTTPVVVQLYPPELRKRASQAATYHEGHDEKNSRQSLSSLEDDKHDAWKTRFTVVLDKMEHLPSIMTVSQLFRPAPASASVTFVDSDATKPGAKHGKGTESSIGSSQTSRAPFVAPPVIDALRLIELSDRTSAVMKSSVADTLIHTDPLLNVFRTFSELNDISVSTSLSVVPFDGLASKVAEHAHDMLSHLVIVPWLPHAMTMTHPHPVSDHSTNTATPTTTTPTPHNNPFDILFHFGLSEQSSSALHSHFVRGIFARSTVDVALYVDRGRVGSGHFSKQHIFLPFFGGPDDRLAMELTVQLCSKPWISAKMMRVTKTEFSPPAPKSMEAAHTKDTDGQGEAFHSIFQEHSTVSSAFSLVHGFPDTIYGAATTQTRIQSETADNITWSKFASPSDPSTLSVAEREALSRIQFVKTNSATPLRDILAEAEAETNVAVQKKARPFVMLGRARRLAAESHSDELKSLFEENGTHINGEVRKTMGDVATAFVLSGGNAGLLVIQTARKVSED</sequence>
<dbReference type="InterPro" id="IPR038770">
    <property type="entry name" value="Na+/solute_symporter_sf"/>
</dbReference>
<keyword evidence="3 8" id="KW-0812">Transmembrane</keyword>
<feature type="compositionally biased region" description="Polar residues" evidence="7">
    <location>
        <begin position="532"/>
        <end position="542"/>
    </location>
</feature>